<keyword evidence="2" id="KW-1185">Reference proteome</keyword>
<proteinExistence type="predicted"/>
<sequence length="455" mass="49453">MTSPLSALVSIISSGVEALESAYAGQGIAFPSLDEPFRPGPLDKDPGVVSATRLIVAAAHQIIATVRPPLEVVLECGSAMHMPAAIGLAVDVNVPDVLKDAGPEGVHVDEIGRKVDIDGERLARVLRYLATRHISKEVKPNVFTNNRPSSILVKTRPLEELKSNKMTKYDGAPLAAIIGHMTDDALRSSVYMGTYLKDAPHGVNAPFNLAWNTQASIWDWFEEPGNEWRGRRFINAMSGGGERFPPKIFIDGFDWKSLKDDSVVVDVGGSVGTVVLTLLKEFPHLKFVVEDLNKVIEERATKFWAEQDPQAILDGRVTLKVQDFFETQAVKQAAVYFLRLVIHDWSTPKSIQILKNLRDAASPTSKLVIFDSIMPYACADSDSAGPPPPPSPLLANLGVALGGFITSMDLGTMNLLNGQERSLSQFRALGKAAGWKLESVKPGMLAAFQFAVDTE</sequence>
<dbReference type="EMBL" id="MU277229">
    <property type="protein sequence ID" value="KAI0059128.1"/>
    <property type="molecule type" value="Genomic_DNA"/>
</dbReference>
<organism evidence="1 2">
    <name type="scientific">Artomyces pyxidatus</name>
    <dbReference type="NCBI Taxonomy" id="48021"/>
    <lineage>
        <taxon>Eukaryota</taxon>
        <taxon>Fungi</taxon>
        <taxon>Dikarya</taxon>
        <taxon>Basidiomycota</taxon>
        <taxon>Agaricomycotina</taxon>
        <taxon>Agaricomycetes</taxon>
        <taxon>Russulales</taxon>
        <taxon>Auriscalpiaceae</taxon>
        <taxon>Artomyces</taxon>
    </lineage>
</organism>
<reference evidence="1" key="2">
    <citation type="journal article" date="2022" name="New Phytol.">
        <title>Evolutionary transition to the ectomycorrhizal habit in the genomes of a hyperdiverse lineage of mushroom-forming fungi.</title>
        <authorList>
            <person name="Looney B."/>
            <person name="Miyauchi S."/>
            <person name="Morin E."/>
            <person name="Drula E."/>
            <person name="Courty P.E."/>
            <person name="Kohler A."/>
            <person name="Kuo A."/>
            <person name="LaButti K."/>
            <person name="Pangilinan J."/>
            <person name="Lipzen A."/>
            <person name="Riley R."/>
            <person name="Andreopoulos W."/>
            <person name="He G."/>
            <person name="Johnson J."/>
            <person name="Nolan M."/>
            <person name="Tritt A."/>
            <person name="Barry K.W."/>
            <person name="Grigoriev I.V."/>
            <person name="Nagy L.G."/>
            <person name="Hibbett D."/>
            <person name="Henrissat B."/>
            <person name="Matheny P.B."/>
            <person name="Labbe J."/>
            <person name="Martin F.M."/>
        </authorList>
    </citation>
    <scope>NUCLEOTIDE SEQUENCE</scope>
    <source>
        <strain evidence="1">HHB10654</strain>
    </source>
</reference>
<reference evidence="1" key="1">
    <citation type="submission" date="2021-03" db="EMBL/GenBank/DDBJ databases">
        <authorList>
            <consortium name="DOE Joint Genome Institute"/>
            <person name="Ahrendt S."/>
            <person name="Looney B.P."/>
            <person name="Miyauchi S."/>
            <person name="Morin E."/>
            <person name="Drula E."/>
            <person name="Courty P.E."/>
            <person name="Chicoki N."/>
            <person name="Fauchery L."/>
            <person name="Kohler A."/>
            <person name="Kuo A."/>
            <person name="Labutti K."/>
            <person name="Pangilinan J."/>
            <person name="Lipzen A."/>
            <person name="Riley R."/>
            <person name="Andreopoulos W."/>
            <person name="He G."/>
            <person name="Johnson J."/>
            <person name="Barry K.W."/>
            <person name="Grigoriev I.V."/>
            <person name="Nagy L."/>
            <person name="Hibbett D."/>
            <person name="Henrissat B."/>
            <person name="Matheny P.B."/>
            <person name="Labbe J."/>
            <person name="Martin F."/>
        </authorList>
    </citation>
    <scope>NUCLEOTIDE SEQUENCE</scope>
    <source>
        <strain evidence="1">HHB10654</strain>
    </source>
</reference>
<protein>
    <submittedName>
        <fullName evidence="1">S-adenosyl-L-methionine-dependent methyltransferase</fullName>
    </submittedName>
</protein>
<keyword evidence="1" id="KW-0489">Methyltransferase</keyword>
<accession>A0ACB8SRJ7</accession>
<keyword evidence="1" id="KW-0808">Transferase</keyword>
<evidence type="ECO:0000313" key="1">
    <source>
        <dbReference type="EMBL" id="KAI0059128.1"/>
    </source>
</evidence>
<dbReference type="Proteomes" id="UP000814140">
    <property type="component" value="Unassembled WGS sequence"/>
</dbReference>
<gene>
    <name evidence="1" type="ORF">BV25DRAFT_1963062</name>
</gene>
<comment type="caution">
    <text evidence="1">The sequence shown here is derived from an EMBL/GenBank/DDBJ whole genome shotgun (WGS) entry which is preliminary data.</text>
</comment>
<name>A0ACB8SRJ7_9AGAM</name>
<evidence type="ECO:0000313" key="2">
    <source>
        <dbReference type="Proteomes" id="UP000814140"/>
    </source>
</evidence>